<accession>A0A1H0AF59</accession>
<sequence length="219" mass="24445">MGSKLWIGFGDIHEDFEQVFNLPNLKESSGILISGDITNKGNKEKVYNFFQKLKENNPKIFAQIGNMDSFEIEEVLDDLGINTHLRVIELDSGIFLAGVGYSTFTPFNTPSEVSEDAMAKWLKQLKLEAKNKKHLIFMSHTPPLDTKCDVVLGGSHVGSKSVREFIEEVQPDICLTGHIHESKAIDEIGKTLIVNPGPVGDGGYVKIFFRDGRLELELH</sequence>
<dbReference type="Proteomes" id="UP000199602">
    <property type="component" value="Unassembled WGS sequence"/>
</dbReference>
<reference evidence="2 3" key="1">
    <citation type="submission" date="2016-10" db="EMBL/GenBank/DDBJ databases">
        <authorList>
            <person name="de Groot N.N."/>
        </authorList>
    </citation>
    <scope>NUCLEOTIDE SEQUENCE [LARGE SCALE GENOMIC DNA]</scope>
    <source>
        <strain evidence="2 3">DSM 15269</strain>
    </source>
</reference>
<gene>
    <name evidence="2" type="ORF">SAMN04488516_101388</name>
</gene>
<name>A0A1H0AF59_9BACT</name>
<dbReference type="SUPFAM" id="SSF56300">
    <property type="entry name" value="Metallo-dependent phosphatases"/>
    <property type="match status" value="1"/>
</dbReference>
<dbReference type="Gene3D" id="3.60.21.10">
    <property type="match status" value="1"/>
</dbReference>
<dbReference type="STRING" id="206665.SAMN04488516_101388"/>
<keyword evidence="3" id="KW-1185">Reference proteome</keyword>
<organism evidence="2 3">
    <name type="scientific">Desulfonauticus submarinus</name>
    <dbReference type="NCBI Taxonomy" id="206665"/>
    <lineage>
        <taxon>Bacteria</taxon>
        <taxon>Pseudomonadati</taxon>
        <taxon>Thermodesulfobacteriota</taxon>
        <taxon>Desulfovibrionia</taxon>
        <taxon>Desulfovibrionales</taxon>
        <taxon>Desulfonauticaceae</taxon>
        <taxon>Desulfonauticus</taxon>
    </lineage>
</organism>
<feature type="domain" description="Calcineurin-like phosphoesterase" evidence="1">
    <location>
        <begin position="9"/>
        <end position="181"/>
    </location>
</feature>
<evidence type="ECO:0000313" key="2">
    <source>
        <dbReference type="EMBL" id="SDN32057.1"/>
    </source>
</evidence>
<proteinExistence type="predicted"/>
<dbReference type="AlphaFoldDB" id="A0A1H0AF59"/>
<dbReference type="RefSeq" id="WP_092062547.1">
    <property type="nucleotide sequence ID" value="NZ_FNIN01000001.1"/>
</dbReference>
<dbReference type="PANTHER" id="PTHR37523:SF1">
    <property type="entry name" value="CALCINEURIN-LIKE PHOSPHOESTERASE DOMAIN-CONTAINING PROTEIN"/>
    <property type="match status" value="1"/>
</dbReference>
<evidence type="ECO:0000259" key="1">
    <source>
        <dbReference type="Pfam" id="PF00149"/>
    </source>
</evidence>
<dbReference type="OrthoDB" id="332939at2"/>
<dbReference type="GO" id="GO:0016787">
    <property type="term" value="F:hydrolase activity"/>
    <property type="evidence" value="ECO:0007669"/>
    <property type="project" value="InterPro"/>
</dbReference>
<protein>
    <recommendedName>
        <fullName evidence="1">Calcineurin-like phosphoesterase domain-containing protein</fullName>
    </recommendedName>
</protein>
<dbReference type="Pfam" id="PF00149">
    <property type="entry name" value="Metallophos"/>
    <property type="match status" value="1"/>
</dbReference>
<dbReference type="InterPro" id="IPR029052">
    <property type="entry name" value="Metallo-depent_PP-like"/>
</dbReference>
<dbReference type="InterPro" id="IPR004843">
    <property type="entry name" value="Calcineurin-like_PHP"/>
</dbReference>
<dbReference type="EMBL" id="FNIN01000001">
    <property type="protein sequence ID" value="SDN32057.1"/>
    <property type="molecule type" value="Genomic_DNA"/>
</dbReference>
<evidence type="ECO:0000313" key="3">
    <source>
        <dbReference type="Proteomes" id="UP000199602"/>
    </source>
</evidence>
<dbReference type="PANTHER" id="PTHR37523">
    <property type="entry name" value="METALLOPHOSPHOESTERASE"/>
    <property type="match status" value="1"/>
</dbReference>